<reference evidence="2" key="1">
    <citation type="submission" date="2016-10" db="EMBL/GenBank/DDBJ databases">
        <authorList>
            <person name="Varghese N."/>
            <person name="Submissions S."/>
        </authorList>
    </citation>
    <scope>NUCLEOTIDE SEQUENCE [LARGE SCALE GENOMIC DNA]</scope>
    <source>
        <strain evidence="2">DS-12</strain>
    </source>
</reference>
<evidence type="ECO:0000313" key="2">
    <source>
        <dbReference type="Proteomes" id="UP000199036"/>
    </source>
</evidence>
<protein>
    <submittedName>
        <fullName evidence="1">Uncharacterized protein</fullName>
    </submittedName>
</protein>
<sequence length="145" mass="17180">MGILWFAYNFAPGSYPHVEKYELDYSQDEVKIAVDKFKKQHSEFIVPTVTINNKGSLDLTDGQSNEITDLYKIYFYYKDEQKIIYTWIQPLDNNKTIFAFVAINKGLNLGNWEDINKDFSDFENKEEKRKFEEKILNKIKELLSN</sequence>
<gene>
    <name evidence="1" type="ORF">SAMN05421741_1495</name>
</gene>
<dbReference type="STRING" id="913024.SAMN05421741_1495"/>
<accession>A0A1I5GSH6</accession>
<evidence type="ECO:0000313" key="1">
    <source>
        <dbReference type="EMBL" id="SFO38955.1"/>
    </source>
</evidence>
<dbReference type="AlphaFoldDB" id="A0A1I5GSH6"/>
<proteinExistence type="predicted"/>
<dbReference type="EMBL" id="FOVI01000049">
    <property type="protein sequence ID" value="SFO38955.1"/>
    <property type="molecule type" value="Genomic_DNA"/>
</dbReference>
<organism evidence="1 2">
    <name type="scientific">Paenimyroides ummariense</name>
    <dbReference type="NCBI Taxonomy" id="913024"/>
    <lineage>
        <taxon>Bacteria</taxon>
        <taxon>Pseudomonadati</taxon>
        <taxon>Bacteroidota</taxon>
        <taxon>Flavobacteriia</taxon>
        <taxon>Flavobacteriales</taxon>
        <taxon>Flavobacteriaceae</taxon>
        <taxon>Paenimyroides</taxon>
    </lineage>
</organism>
<keyword evidence="2" id="KW-1185">Reference proteome</keyword>
<name>A0A1I5GSH6_9FLAO</name>
<dbReference type="Proteomes" id="UP000199036">
    <property type="component" value="Unassembled WGS sequence"/>
</dbReference>